<accession>A0AAD8FAW2</accession>
<feature type="region of interest" description="Disordered" evidence="1">
    <location>
        <begin position="404"/>
        <end position="430"/>
    </location>
</feature>
<feature type="region of interest" description="Disordered" evidence="1">
    <location>
        <begin position="742"/>
        <end position="770"/>
    </location>
</feature>
<evidence type="ECO:0000313" key="3">
    <source>
        <dbReference type="Proteomes" id="UP001233172"/>
    </source>
</evidence>
<evidence type="ECO:0000256" key="1">
    <source>
        <dbReference type="SAM" id="MobiDB-lite"/>
    </source>
</evidence>
<feature type="compositionally biased region" description="Low complexity" evidence="1">
    <location>
        <begin position="513"/>
        <end position="527"/>
    </location>
</feature>
<dbReference type="Proteomes" id="UP001233172">
    <property type="component" value="Unassembled WGS sequence"/>
</dbReference>
<sequence length="2706" mass="318565">MDTKSQRNHQAEARKHNALKAYWETCADSQREDKKELTFQHQKTINRLTNSKWTSDSKPAQNVSSSKESKTVVSFAIGNVDGSRVPSLHFQNNPNPMERKLQGDKHDLLRRNCVSALESRNTFRRSDVFQRTHQDDIINLRKSGELDFTEKIKAFRALIGAKPKSVNSQHKVDGAAKELGNHVMFIAQSRDTINIGNEEAELVRKPEYNAKDNRTKINITGRVARELKDLSYVSNKSYIPEDDFRHLNDPDFDHVTFQADIRGLNFSLHEAEDQAYPMKQPNFSVVNQTSALERISASANTYNSGYRPSEDAVRDHVNKETQTSDKVVQVLEQDLNHVKANHGRTRVIKRSRLHVPMANKPFSADPKFFESRELTGEEHDGNKYSDVMNTRQEHPDIKSTVSYATKSAPGIDRSVPSLNGTLRSTSTVPETTNNRLQPLELVERSKSVTPLSVKATPVSYSDNNGHIDTPFMTQLKSQISVLSASLECLSSIVSNVPDSGRNTARSGSAGPGSLSERSSLISESPSSFVGKASRHAHKVINRKTSESDSNSSISDSQSRYSVSSSLKQTNVRGLESVENLRISDGNKGKSFNADIVHETEATKEAAKAQTLPFKSDDLRKQELRKMVKYIYKRSNSWNNKHNPNRIHDDDTEMTRESNAGVAYLHSGELGEEFPQTGKTISTPKGEELTRTISKKSPLQTKSATGKINEKYHYKANTHAPLNNVRESVNEYTTKEEIRINVQSERTRGGEPKIIQRNSQPTKGGQPARSQSEVFLKNSLKEAIRHSPLPSKSNALQLLTKARPRSALDGLKSAPKKIEVQKNVSVSRKNNKAKSQKLKDAHIPLKERLQQLRSEIDKRLSSKENLAHFVQTYKLKELIGDEMDTNSEEHSLEDSSSFDSKSSESTEKRDSDGSFSEAVSIVTHCSSNDDIKNKVKAKHPFTAEEFLTSTPVKAPSTKQDNRNIYNQAGRNLMFSHTHRTFKKPSNIVTSEAMKERQLFQTSSALESRLPYDRNKDSTRASNDDFNLLLSKQEKTLNLDDENLVIEPVTLHRSGSVGSKALSVNGPKDVMSRILTKMATRQESVSSSSSNTRSLQWPTVPSSGRESPAERLLNHLDNPRQIKLLQMLYQADPIARQIIMIKVEYFTAWHDFTVASRERRLKKNKLMKLSYNFYVVNLLSSHFNYWKERAMFCIKTRKADAVFRRHMLAKGFKALQWSVSQSMHLLQKLQTKYHSGLLQETFVKWKTKAMMQRRERIQNSFERWKQFVQETLKVRYMQGVSQKNKLIEVLRCWKKLFIKHQKINKANRYFRLKVLKHTMKCWKEFVYKHKVKKEKHQLAVKQHESTLQDRMFHIMISTYRTIQKTKAHFRYHFMKNVFHSWQGVTQIFKSERSVDMATSIEHWRAQRLHHSFFHWYEQLRIKRAEKMANYSLNKKFFKLWLKTWQDNIANRCHIDQIMSHKKLHRSLLTWRQNVVTLKKRQKLAVELIENCHMRQTFNSWRCLTSAKRNLRKKVTMHQKAFEYKTIKSSFTKWWNLYASRKEAENAKRIFSEACARKMLSHWRSLCYKRSLKRMLDCTQPQRDKRLMRVYFSYWLNSLDKVCQANVRGEEYLTLLGSKRLKNIFMYWLQETRKLLKIKPLVLHQRSTLMIEAFTSWRSLVQHKSECKRNVIVFQHRVLLNYFNSWKRQYKVCQIAKEIEQRLSQGLLLVVLDGWKYFSIRKKKSKLFQERLIMKHIFYLWKNKATTLYTYRTKLQEELESNLSLKRQSFNLWKENVLHQKSWMQQSLLHFMEKQSNACLVHYFLLWRKHLHSSLIAKAYNKTFNVRLLATYFSAWQQLTGSSMTDAVVTFSERIGLIDNRKSSTLVPAFNDLELTESGEEISLMSLANITSDFSDSFSGSVYSENGSEMDRRKLLTVAIEAAKEDRLAKCVKLKETVTKALTRLMHWPLCVAFEQWKEFSVRRSHLKAASTFLKSIHVKTITVIAFNCWKKSFDQAVKANSLWKLRVQEKYFGSLRVYKSYRKYIKHLSKTAYHHKMLKSFQKYFPVWQKKAQEKQQKNYILHLWNSATPREMELYHLENMLSKKINKGTLFLCFTHWFTMYKAITKIRCVYQTNLSLWVFVAWKNWAHERHKLIVRSQTLLQHRQTKLAFRKWCQRLEQNKKSELMHQQTWNNYLILILQSWQWWAKNNHKLQTLHDGFREKLLSQKLTAYFDIWKSVTSKVKSFRNNSKQKILYRMFREWCCVVKNIQSEQRLILQFQIHSYTLLVKRLFHHWHDLFLLRKKCLEERTLQIEQKALSIALVWRRKSQKTRGFKLKYLLERRKLFHYFHHWKKSFTHVQMLHCQLEDWFLHKHVRLTKVYLRIWRVQTLAHRARKLQTSRLMLTLLMEWKAWTKVSRERHIRGLALKKALQERSLHIYFQYWVVMTRVKQSVQQNVETKLQIRIFKAWRIYTRRTCRLRELEALMSHRVNTRLLHNAFITLRWRAEYCTNLNEMADKVVHDREMATMRAVLVLWKERINNIQAKRCYRLLLTVRVVKRWHQFVTSRRLEHQRDEDNWSKAVRVYNKKLCKSVLTALKQEVSVHKLVEKRRQRLCERCAMKWKSRVDLTITAVELEREFNLRRFWNKWRTEYIRCSSVNNLCNQYDKHTLRQIFKAWQKLCQKQPMMLLQTTRIPLSSVSHTEPRNSLLPVPVSQSKAMQGHKTSHKS</sequence>
<feature type="region of interest" description="Disordered" evidence="1">
    <location>
        <begin position="494"/>
        <end position="568"/>
    </location>
</feature>
<reference evidence="2" key="2">
    <citation type="submission" date="2023-04" db="EMBL/GenBank/DDBJ databases">
        <authorList>
            <person name="Bu L."/>
            <person name="Lu L."/>
            <person name="Laidemitt M.R."/>
            <person name="Zhang S.M."/>
            <person name="Mutuku M."/>
            <person name="Mkoji G."/>
            <person name="Steinauer M."/>
            <person name="Loker E.S."/>
        </authorList>
    </citation>
    <scope>NUCLEOTIDE SEQUENCE</scope>
    <source>
        <strain evidence="2">KasaAsao</strain>
        <tissue evidence="2">Whole Snail</tissue>
    </source>
</reference>
<evidence type="ECO:0000313" key="2">
    <source>
        <dbReference type="EMBL" id="KAK0056751.1"/>
    </source>
</evidence>
<dbReference type="PANTHER" id="PTHR22028:SF9">
    <property type="entry name" value="SFI1 SPINDLE BODY DOMAIN-CONTAINING PROTEIN"/>
    <property type="match status" value="1"/>
</dbReference>
<feature type="region of interest" description="Disordered" evidence="1">
    <location>
        <begin position="884"/>
        <end position="914"/>
    </location>
</feature>
<proteinExistence type="predicted"/>
<dbReference type="EMBL" id="JASAOG010000059">
    <property type="protein sequence ID" value="KAK0056751.1"/>
    <property type="molecule type" value="Genomic_DNA"/>
</dbReference>
<feature type="compositionally biased region" description="Polar residues" evidence="1">
    <location>
        <begin position="755"/>
        <end position="770"/>
    </location>
</feature>
<comment type="caution">
    <text evidence="2">The sequence shown here is derived from an EMBL/GenBank/DDBJ whole genome shotgun (WGS) entry which is preliminary data.</text>
</comment>
<feature type="compositionally biased region" description="Polar residues" evidence="1">
    <location>
        <begin position="416"/>
        <end position="430"/>
    </location>
</feature>
<feature type="compositionally biased region" description="Basic and acidic residues" evidence="1">
    <location>
        <begin position="900"/>
        <end position="911"/>
    </location>
</feature>
<feature type="compositionally biased region" description="Polar residues" evidence="1">
    <location>
        <begin position="1089"/>
        <end position="1103"/>
    </location>
</feature>
<feature type="compositionally biased region" description="Polar residues" evidence="1">
    <location>
        <begin position="494"/>
        <end position="506"/>
    </location>
</feature>
<feature type="region of interest" description="Disordered" evidence="1">
    <location>
        <begin position="1079"/>
        <end position="1106"/>
    </location>
</feature>
<keyword evidence="3" id="KW-1185">Reference proteome</keyword>
<feature type="region of interest" description="Disordered" evidence="1">
    <location>
        <begin position="2678"/>
        <end position="2706"/>
    </location>
</feature>
<organism evidence="2 3">
    <name type="scientific">Biomphalaria pfeifferi</name>
    <name type="common">Bloodfluke planorb</name>
    <name type="synonym">Freshwater snail</name>
    <dbReference type="NCBI Taxonomy" id="112525"/>
    <lineage>
        <taxon>Eukaryota</taxon>
        <taxon>Metazoa</taxon>
        <taxon>Spiralia</taxon>
        <taxon>Lophotrochozoa</taxon>
        <taxon>Mollusca</taxon>
        <taxon>Gastropoda</taxon>
        <taxon>Heterobranchia</taxon>
        <taxon>Euthyneura</taxon>
        <taxon>Panpulmonata</taxon>
        <taxon>Hygrophila</taxon>
        <taxon>Lymnaeoidea</taxon>
        <taxon>Planorbidae</taxon>
        <taxon>Biomphalaria</taxon>
    </lineage>
</organism>
<name>A0AAD8FAW2_BIOPF</name>
<feature type="compositionally biased region" description="Basic residues" evidence="1">
    <location>
        <begin position="532"/>
        <end position="541"/>
    </location>
</feature>
<reference evidence="2" key="1">
    <citation type="journal article" date="2023" name="PLoS Negl. Trop. Dis.">
        <title>A genome sequence for Biomphalaria pfeifferi, the major vector snail for the human-infecting parasite Schistosoma mansoni.</title>
        <authorList>
            <person name="Bu L."/>
            <person name="Lu L."/>
            <person name="Laidemitt M.R."/>
            <person name="Zhang S.M."/>
            <person name="Mutuku M."/>
            <person name="Mkoji G."/>
            <person name="Steinauer M."/>
            <person name="Loker E.S."/>
        </authorList>
    </citation>
    <scope>NUCLEOTIDE SEQUENCE</scope>
    <source>
        <strain evidence="2">KasaAsao</strain>
    </source>
</reference>
<dbReference type="PANTHER" id="PTHR22028">
    <property type="entry name" value="SFI1 SPINDLE BODY DOMAIN-CONTAINING PROTEIN-RELATED"/>
    <property type="match status" value="1"/>
</dbReference>
<gene>
    <name evidence="2" type="ORF">Bpfe_013689</name>
</gene>
<dbReference type="InterPro" id="IPR052270">
    <property type="entry name" value="CACF_protein"/>
</dbReference>
<dbReference type="GO" id="GO:0019902">
    <property type="term" value="F:phosphatase binding"/>
    <property type="evidence" value="ECO:0007669"/>
    <property type="project" value="TreeGrafter"/>
</dbReference>
<feature type="compositionally biased region" description="Low complexity" evidence="1">
    <location>
        <begin position="547"/>
        <end position="565"/>
    </location>
</feature>
<protein>
    <submittedName>
        <fullName evidence="2">SFI1</fullName>
    </submittedName>
</protein>